<gene>
    <name evidence="2" type="ORF">TCIL3000_0_59660</name>
</gene>
<proteinExistence type="predicted"/>
<reference evidence="2 3" key="2">
    <citation type="journal article" date="2012" name="Proc. Natl. Acad. Sci. U.S.A.">
        <title>Antigenic diversity is generated by distinct evolutionary mechanisms in African trypanosome species.</title>
        <authorList>
            <person name="Jackson A.P."/>
            <person name="Berry A."/>
            <person name="Aslett M."/>
            <person name="Allison H.C."/>
            <person name="Burton P."/>
            <person name="Vavrova-Anderson J."/>
            <person name="Brown R."/>
            <person name="Browne H."/>
            <person name="Corton N."/>
            <person name="Hauser H."/>
            <person name="Gamble J."/>
            <person name="Gilderthorp R."/>
            <person name="Marcello L."/>
            <person name="McQuillan J."/>
            <person name="Otto T.D."/>
            <person name="Quail M.A."/>
            <person name="Sanders M.J."/>
            <person name="van Tonder A."/>
            <person name="Ginger M.L."/>
            <person name="Field M.C."/>
            <person name="Barry J.D."/>
            <person name="Hertz-Fowler C."/>
            <person name="Berriman M."/>
        </authorList>
    </citation>
    <scope>NUCLEOTIDE SEQUENCE [LARGE SCALE GENOMIC DNA]</scope>
    <source>
        <strain evidence="2 3">IL3000</strain>
    </source>
</reference>
<feature type="region of interest" description="Disordered" evidence="1">
    <location>
        <begin position="77"/>
        <end position="140"/>
    </location>
</feature>
<reference evidence="3" key="1">
    <citation type="submission" date="2011-07" db="EMBL/GenBank/DDBJ databases">
        <title>Divergent evolution of antigenic variation in African trypanosomes.</title>
        <authorList>
            <person name="Jackson A.P."/>
            <person name="Berry A."/>
            <person name="Allison H.C."/>
            <person name="Burton P."/>
            <person name="Anderson J."/>
            <person name="Aslett M."/>
            <person name="Brown R."/>
            <person name="Corton N."/>
            <person name="Harris D."/>
            <person name="Hauser H."/>
            <person name="Gamble J."/>
            <person name="Gilderthorp R."/>
            <person name="McQuillan J."/>
            <person name="Quail M.A."/>
            <person name="Sanders M."/>
            <person name="Van Tonder A."/>
            <person name="Ginger M.L."/>
            <person name="Donelson J.E."/>
            <person name="Field M.C."/>
            <person name="Barry J.D."/>
            <person name="Berriman M."/>
            <person name="Hertz-Fowler C."/>
        </authorList>
    </citation>
    <scope>NUCLEOTIDE SEQUENCE [LARGE SCALE GENOMIC DNA]</scope>
    <source>
        <strain evidence="3">IL3000</strain>
    </source>
</reference>
<comment type="caution">
    <text evidence="2">The sequence shown here is derived from an EMBL/GenBank/DDBJ whole genome shotgun (WGS) entry which is preliminary data.</text>
</comment>
<dbReference type="AlphaFoldDB" id="F9WDU2"/>
<name>F9WDU2_TRYCI</name>
<dbReference type="EMBL" id="CAEQ01001914">
    <property type="protein sequence ID" value="CCD15446.1"/>
    <property type="molecule type" value="Genomic_DNA"/>
</dbReference>
<sequence length="140" mass="16140">MAAKKKLMLHSPSLLNCFESGNRTRRSRGRKKSHALLVYNGFKYVYMSMTLNASTLTVIRSPPSNVPLWHSAFMNAKSNRHQKEEKKRHNGTSQHHKTKKSIRPFNNKCKHPPRPNLRVRFGRAQPPDGITPAWSHPPHQ</sequence>
<dbReference type="Proteomes" id="UP000000702">
    <property type="component" value="Unassembled WGS sequence"/>
</dbReference>
<evidence type="ECO:0000256" key="1">
    <source>
        <dbReference type="SAM" id="MobiDB-lite"/>
    </source>
</evidence>
<organism evidence="2 3">
    <name type="scientific">Trypanosoma congolense (strain IL3000)</name>
    <dbReference type="NCBI Taxonomy" id="1068625"/>
    <lineage>
        <taxon>Eukaryota</taxon>
        <taxon>Discoba</taxon>
        <taxon>Euglenozoa</taxon>
        <taxon>Kinetoplastea</taxon>
        <taxon>Metakinetoplastina</taxon>
        <taxon>Trypanosomatida</taxon>
        <taxon>Trypanosomatidae</taxon>
        <taxon>Trypanosoma</taxon>
        <taxon>Nannomonas</taxon>
    </lineage>
</organism>
<protein>
    <submittedName>
        <fullName evidence="2">Uncharacterized protein</fullName>
    </submittedName>
</protein>
<keyword evidence="3" id="KW-1185">Reference proteome</keyword>
<evidence type="ECO:0000313" key="3">
    <source>
        <dbReference type="Proteomes" id="UP000000702"/>
    </source>
</evidence>
<evidence type="ECO:0000313" key="2">
    <source>
        <dbReference type="EMBL" id="CCD15446.1"/>
    </source>
</evidence>
<accession>F9WDU2</accession>
<feature type="compositionally biased region" description="Basic residues" evidence="1">
    <location>
        <begin position="88"/>
        <end position="113"/>
    </location>
</feature>